<comment type="caution">
    <text evidence="6">The sequence shown here is derived from an EMBL/GenBank/DDBJ whole genome shotgun (WGS) entry which is preliminary data.</text>
</comment>
<keyword evidence="2" id="KW-1003">Cell membrane</keyword>
<dbReference type="EMBL" id="VXRY01000544">
    <property type="protein sequence ID" value="MXY35002.1"/>
    <property type="molecule type" value="Genomic_DNA"/>
</dbReference>
<feature type="transmembrane region" description="Helical" evidence="4">
    <location>
        <begin position="517"/>
        <end position="536"/>
    </location>
</feature>
<dbReference type="InterPro" id="IPR052378">
    <property type="entry name" value="NosR_regulator"/>
</dbReference>
<proteinExistence type="predicted"/>
<evidence type="ECO:0000256" key="3">
    <source>
        <dbReference type="ARBA" id="ARBA00023136"/>
    </source>
</evidence>
<dbReference type="PIRSF" id="PIRSF036354">
    <property type="entry name" value="NosR"/>
    <property type="match status" value="1"/>
</dbReference>
<protein>
    <submittedName>
        <fullName evidence="6">4Fe-4S binding protein</fullName>
    </submittedName>
</protein>
<comment type="subcellular location">
    <subcellularLocation>
        <location evidence="1">Cell membrane</location>
    </subcellularLocation>
</comment>
<evidence type="ECO:0000256" key="2">
    <source>
        <dbReference type="ARBA" id="ARBA00022475"/>
    </source>
</evidence>
<feature type="transmembrane region" description="Helical" evidence="4">
    <location>
        <begin position="556"/>
        <end position="576"/>
    </location>
</feature>
<feature type="transmembrane region" description="Helical" evidence="4">
    <location>
        <begin position="487"/>
        <end position="510"/>
    </location>
</feature>
<evidence type="ECO:0000313" key="6">
    <source>
        <dbReference type="EMBL" id="MXY35002.1"/>
    </source>
</evidence>
<feature type="transmembrane region" description="Helical" evidence="4">
    <location>
        <begin position="419"/>
        <end position="440"/>
    </location>
</feature>
<dbReference type="GO" id="GO:0003677">
    <property type="term" value="F:DNA binding"/>
    <property type="evidence" value="ECO:0007669"/>
    <property type="project" value="InterPro"/>
</dbReference>
<evidence type="ECO:0000259" key="5">
    <source>
        <dbReference type="PROSITE" id="PS51379"/>
    </source>
</evidence>
<reference evidence="6" key="1">
    <citation type="submission" date="2019-09" db="EMBL/GenBank/DDBJ databases">
        <title>Characterisation of the sponge microbiome using genome-centric metagenomics.</title>
        <authorList>
            <person name="Engelberts J.P."/>
            <person name="Robbins S.J."/>
            <person name="De Goeij J.M."/>
            <person name="Aranda M."/>
            <person name="Bell S.C."/>
            <person name="Webster N.S."/>
        </authorList>
    </citation>
    <scope>NUCLEOTIDE SEQUENCE</scope>
    <source>
        <strain evidence="6">SB0664_bin_43</strain>
    </source>
</reference>
<dbReference type="InterPro" id="IPR007329">
    <property type="entry name" value="FMN-bd"/>
</dbReference>
<feature type="transmembrane region" description="Helical" evidence="4">
    <location>
        <begin position="452"/>
        <end position="475"/>
    </location>
</feature>
<keyword evidence="4" id="KW-0812">Transmembrane</keyword>
<dbReference type="Pfam" id="PF04205">
    <property type="entry name" value="FMN_bind"/>
    <property type="match status" value="1"/>
</dbReference>
<dbReference type="SUPFAM" id="SSF54862">
    <property type="entry name" value="4Fe-4S ferredoxins"/>
    <property type="match status" value="1"/>
</dbReference>
<dbReference type="AlphaFoldDB" id="A0A6B0Y4D9"/>
<dbReference type="PANTHER" id="PTHR30224">
    <property type="entry name" value="ELECTRON TRANSPORT PROTEIN"/>
    <property type="match status" value="1"/>
</dbReference>
<keyword evidence="3 4" id="KW-0472">Membrane</keyword>
<feature type="domain" description="4Fe-4S ferredoxin-type" evidence="5">
    <location>
        <begin position="634"/>
        <end position="664"/>
    </location>
</feature>
<dbReference type="GO" id="GO:0005886">
    <property type="term" value="C:plasma membrane"/>
    <property type="evidence" value="ECO:0007669"/>
    <property type="project" value="UniProtKB-SubCell"/>
</dbReference>
<dbReference type="GO" id="GO:0010181">
    <property type="term" value="F:FMN binding"/>
    <property type="evidence" value="ECO:0007669"/>
    <property type="project" value="InterPro"/>
</dbReference>
<evidence type="ECO:0000256" key="1">
    <source>
        <dbReference type="ARBA" id="ARBA00004236"/>
    </source>
</evidence>
<organism evidence="6">
    <name type="scientific">Boseongicola sp. SB0664_bin_43</name>
    <dbReference type="NCBI Taxonomy" id="2604844"/>
    <lineage>
        <taxon>Bacteria</taxon>
        <taxon>Pseudomonadati</taxon>
        <taxon>Pseudomonadota</taxon>
        <taxon>Alphaproteobacteria</taxon>
        <taxon>Rhodobacterales</taxon>
        <taxon>Paracoccaceae</taxon>
        <taxon>Boseongicola</taxon>
    </lineage>
</organism>
<dbReference type="InterPro" id="IPR011399">
    <property type="entry name" value="NosR"/>
</dbReference>
<sequence>MDAVRTGTARSWLPRAWRLPGFLALALGAWLAGPAPIWAQGDARQTPSLLDRLTPEVMSAVFPGITRLEMADDHGPVAAAAYRREEMAGYVFSTLDVLRAPGYSSTPFDVVAGVTMDGRITGAVVLFHREPYLINDARRTALLVTFLQAIEGSEARLGVEGGLPPDFVAGATISARAMRNAVQEGARMVLRYRTEEIVVTEPTIDMINFKPMSPEELVADGGLALAHVSNAKLAEAMARAGVGDLLPEVPMSGGPDDTYIDFVAGYGNAPKVGRNGAGLEPYDELINGWPAGTQGIFVATLGGVYDHRGTRYHNLSSGFLLDRVKVTQGGRDFSFTKADMIVTRGKIADILVLPPDSGFDPMQPWRADLFASAVRPDGKLERFVLAGLAYTLPGSMILMPEPKPLPAWIEPWADGMHDIAILSTALALLTALLAFQAQLARRRQLHRWLRTSFLVFTLVWIGWIASAQLSVVHLLNYLKAPFVNLDLAFYLAEPLIVILTGYTAISLVLLGRGVFCGWLCPFGALQDLLAQAARALNLPQWTPSMPVQRVLWNGKYVTLGVILLLAVVAPDAAIVAEEVEPFKTAITAVFVRGLPYVVYAVVLLVIGLFAERAFCRFLCPLGAGLALLDRLHLFQLLKRRPECGNPCQLCERSCPVKAIDPSGKVVTAECFQCLDCMVEYYDDRRCPPLAQLRKEREQAAGFRPVLKSASANSRAPA</sequence>
<dbReference type="InterPro" id="IPR017896">
    <property type="entry name" value="4Fe4S_Fe-S-bd"/>
</dbReference>
<dbReference type="PANTHER" id="PTHR30224:SF4">
    <property type="entry name" value="ELECTRON TRANSPORT PROTEIN YCCM-RELATED"/>
    <property type="match status" value="1"/>
</dbReference>
<gene>
    <name evidence="6" type="ORF">F4Y60_13155</name>
</gene>
<dbReference type="PROSITE" id="PS51379">
    <property type="entry name" value="4FE4S_FER_2"/>
    <property type="match status" value="1"/>
</dbReference>
<dbReference type="GO" id="GO:0045893">
    <property type="term" value="P:positive regulation of DNA-templated transcription"/>
    <property type="evidence" value="ECO:0007669"/>
    <property type="project" value="InterPro"/>
</dbReference>
<keyword evidence="4" id="KW-1133">Transmembrane helix</keyword>
<dbReference type="Pfam" id="PF12801">
    <property type="entry name" value="Fer4_5"/>
    <property type="match status" value="2"/>
</dbReference>
<feature type="transmembrane region" description="Helical" evidence="4">
    <location>
        <begin position="588"/>
        <end position="610"/>
    </location>
</feature>
<name>A0A6B0Y4D9_9RHOB</name>
<dbReference type="SMART" id="SM00900">
    <property type="entry name" value="FMN_bind"/>
    <property type="match status" value="1"/>
</dbReference>
<evidence type="ECO:0000256" key="4">
    <source>
        <dbReference type="SAM" id="Phobius"/>
    </source>
</evidence>
<accession>A0A6B0Y4D9</accession>